<feature type="region of interest" description="Disordered" evidence="1">
    <location>
        <begin position="68"/>
        <end position="88"/>
    </location>
</feature>
<feature type="transmembrane region" description="Helical" evidence="2">
    <location>
        <begin position="41"/>
        <end position="62"/>
    </location>
</feature>
<evidence type="ECO:0000256" key="2">
    <source>
        <dbReference type="SAM" id="Phobius"/>
    </source>
</evidence>
<sequence length="221" mass="23300">MSSILKALKKLEQETAAARHEPLRIDAEILRTAPANRISPTAIALAAALLFVCGGTVTYIYMSGNRHAPPPPQRAMSPRSSVAEVPRPPALSPATVALPYSARLDRNAASAPLRGPFTPRSRPSGQQLHTTAGDSEGNTRYSATEKPLAASHADSTPPVPTLRVDGIAFQDGAEGVAVVNGVPVSKGSSIEGVRVDEVQRDRVLFSHGGRKIEVLMGTSTR</sequence>
<keyword evidence="2" id="KW-0472">Membrane</keyword>
<dbReference type="OrthoDB" id="5402565at2"/>
<dbReference type="RefSeq" id="WP_011735656.1">
    <property type="nucleotide sequence ID" value="NC_008609.1"/>
</dbReference>
<dbReference type="eggNOG" id="ENOG5033CCP">
    <property type="taxonomic scope" value="Bacteria"/>
</dbReference>
<dbReference type="AlphaFoldDB" id="A1APV9"/>
<dbReference type="EMBL" id="CP000482">
    <property type="protein sequence ID" value="ABK99379.1"/>
    <property type="molecule type" value="Genomic_DNA"/>
</dbReference>
<name>A1APV9_PELPD</name>
<dbReference type="Proteomes" id="UP000006732">
    <property type="component" value="Chromosome"/>
</dbReference>
<feature type="region of interest" description="Disordered" evidence="1">
    <location>
        <begin position="110"/>
        <end position="140"/>
    </location>
</feature>
<dbReference type="STRING" id="338966.Ppro_1767"/>
<reference evidence="3 4" key="1">
    <citation type="submission" date="2006-10" db="EMBL/GenBank/DDBJ databases">
        <title>Complete sequence of chromosome of Pelobacter propionicus DSM 2379.</title>
        <authorList>
            <consortium name="US DOE Joint Genome Institute"/>
            <person name="Copeland A."/>
            <person name="Lucas S."/>
            <person name="Lapidus A."/>
            <person name="Barry K."/>
            <person name="Detter J.C."/>
            <person name="Glavina del Rio T."/>
            <person name="Hammon N."/>
            <person name="Israni S."/>
            <person name="Dalin E."/>
            <person name="Tice H."/>
            <person name="Pitluck S."/>
            <person name="Saunders E."/>
            <person name="Brettin T."/>
            <person name="Bruce D."/>
            <person name="Han C."/>
            <person name="Tapia R."/>
            <person name="Schmutz J."/>
            <person name="Larimer F."/>
            <person name="Land M."/>
            <person name="Hauser L."/>
            <person name="Kyrpides N."/>
            <person name="Kim E."/>
            <person name="Lovley D."/>
            <person name="Richardson P."/>
        </authorList>
    </citation>
    <scope>NUCLEOTIDE SEQUENCE [LARGE SCALE GENOMIC DNA]</scope>
    <source>
        <strain evidence="4">DSM 2379 / NBRC 103807 / OttBd1</strain>
    </source>
</reference>
<keyword evidence="2" id="KW-1133">Transmembrane helix</keyword>
<evidence type="ECO:0000256" key="1">
    <source>
        <dbReference type="SAM" id="MobiDB-lite"/>
    </source>
</evidence>
<gene>
    <name evidence="3" type="ordered locus">Ppro_1767</name>
</gene>
<keyword evidence="2" id="KW-0812">Transmembrane</keyword>
<accession>A1APV9</accession>
<proteinExistence type="predicted"/>
<keyword evidence="4" id="KW-1185">Reference proteome</keyword>
<protein>
    <submittedName>
        <fullName evidence="3">Uncharacterized protein</fullName>
    </submittedName>
</protein>
<evidence type="ECO:0000313" key="4">
    <source>
        <dbReference type="Proteomes" id="UP000006732"/>
    </source>
</evidence>
<dbReference type="HOGENOM" id="CLU_1110017_0_0_7"/>
<organism evidence="3 4">
    <name type="scientific">Pelobacter propionicus (strain DSM 2379 / NBRC 103807 / OttBd1)</name>
    <dbReference type="NCBI Taxonomy" id="338966"/>
    <lineage>
        <taxon>Bacteria</taxon>
        <taxon>Pseudomonadati</taxon>
        <taxon>Thermodesulfobacteriota</taxon>
        <taxon>Desulfuromonadia</taxon>
        <taxon>Desulfuromonadales</taxon>
        <taxon>Desulfuromonadaceae</taxon>
        <taxon>Pelobacter</taxon>
    </lineage>
</organism>
<evidence type="ECO:0000313" key="3">
    <source>
        <dbReference type="EMBL" id="ABK99379.1"/>
    </source>
</evidence>
<dbReference type="KEGG" id="ppd:Ppro_1767"/>
<feature type="compositionally biased region" description="Polar residues" evidence="1">
    <location>
        <begin position="121"/>
        <end position="140"/>
    </location>
</feature>